<reference evidence="4 5" key="1">
    <citation type="submission" date="2019-02" db="EMBL/GenBank/DDBJ databases">
        <title>Deep-cultivation of Planctomycetes and their phenomic and genomic characterization uncovers novel biology.</title>
        <authorList>
            <person name="Wiegand S."/>
            <person name="Jogler M."/>
            <person name="Boedeker C."/>
            <person name="Pinto D."/>
            <person name="Vollmers J."/>
            <person name="Rivas-Marin E."/>
            <person name="Kohn T."/>
            <person name="Peeters S.H."/>
            <person name="Heuer A."/>
            <person name="Rast P."/>
            <person name="Oberbeckmann S."/>
            <person name="Bunk B."/>
            <person name="Jeske O."/>
            <person name="Meyerdierks A."/>
            <person name="Storesund J.E."/>
            <person name="Kallscheuer N."/>
            <person name="Luecker S."/>
            <person name="Lage O.M."/>
            <person name="Pohl T."/>
            <person name="Merkel B.J."/>
            <person name="Hornburger P."/>
            <person name="Mueller R.-W."/>
            <person name="Bruemmer F."/>
            <person name="Labrenz M."/>
            <person name="Spormann A.M."/>
            <person name="Op Den Camp H."/>
            <person name="Overmann J."/>
            <person name="Amann R."/>
            <person name="Jetten M.S.M."/>
            <person name="Mascher T."/>
            <person name="Medema M.H."/>
            <person name="Devos D.P."/>
            <person name="Kaster A.-K."/>
            <person name="Ovreas L."/>
            <person name="Rohde M."/>
            <person name="Galperin M.Y."/>
            <person name="Jogler C."/>
        </authorList>
    </citation>
    <scope>NUCLEOTIDE SEQUENCE [LARGE SCALE GENOMIC DNA]</scope>
    <source>
        <strain evidence="4 5">Pla52n</strain>
    </source>
</reference>
<evidence type="ECO:0008006" key="6">
    <source>
        <dbReference type="Google" id="ProtNLM"/>
    </source>
</evidence>
<dbReference type="RefSeq" id="WP_146520713.1">
    <property type="nucleotide sequence ID" value="NZ_CP151726.1"/>
</dbReference>
<evidence type="ECO:0000256" key="1">
    <source>
        <dbReference type="SAM" id="MobiDB-lite"/>
    </source>
</evidence>
<keyword evidence="2" id="KW-0812">Transmembrane</keyword>
<evidence type="ECO:0000256" key="3">
    <source>
        <dbReference type="SAM" id="SignalP"/>
    </source>
</evidence>
<feature type="transmembrane region" description="Helical" evidence="2">
    <location>
        <begin position="219"/>
        <end position="237"/>
    </location>
</feature>
<sequence precursor="true">MIAASNQILTRLIVTLGVSLACTSIYAQSTNATTGYQGDLADDAYGRYAETDSSPVSIVDTLMTPNREYENPPASIVQRHSVQVVAPSVNRPESQHARSESSRRFEAGRPDVVNRMRNSGDVFQDQRVVHASAEMRRQDSRQIQSVGFEMAQEYSGNNSSPKDAQWLQDLNSRMAAADSVENSHLLDQSSPAYSESFIDRERAAESEQPNATRDLMTKIGINLMFVLAIAFGALLMIKNWQKSRFPKLASKSESQELNVSQILPLSNGATLHVVDGMQNRFVVAIDSTGIKSVNVLNPSFDDVMQFAEERETRSQRSQRRQSASARGNAIEAESSSDIDQNLINLLLRSAKQAA</sequence>
<accession>A0A5C6ASW0</accession>
<comment type="caution">
    <text evidence="4">The sequence shown here is derived from an EMBL/GenBank/DDBJ whole genome shotgun (WGS) entry which is preliminary data.</text>
</comment>
<dbReference type="Proteomes" id="UP000320176">
    <property type="component" value="Unassembled WGS sequence"/>
</dbReference>
<evidence type="ECO:0000313" key="4">
    <source>
        <dbReference type="EMBL" id="TWU02369.1"/>
    </source>
</evidence>
<evidence type="ECO:0000313" key="5">
    <source>
        <dbReference type="Proteomes" id="UP000320176"/>
    </source>
</evidence>
<dbReference type="AlphaFoldDB" id="A0A5C6ASW0"/>
<keyword evidence="2" id="KW-1133">Transmembrane helix</keyword>
<protein>
    <recommendedName>
        <fullName evidence="6">Flagellar biosynthesis protein, FliO</fullName>
    </recommendedName>
</protein>
<keyword evidence="3" id="KW-0732">Signal</keyword>
<keyword evidence="5" id="KW-1185">Reference proteome</keyword>
<name>A0A5C6ASW0_9BACT</name>
<gene>
    <name evidence="4" type="ORF">Pla52n_34190</name>
</gene>
<organism evidence="4 5">
    <name type="scientific">Stieleria varia</name>
    <dbReference type="NCBI Taxonomy" id="2528005"/>
    <lineage>
        <taxon>Bacteria</taxon>
        <taxon>Pseudomonadati</taxon>
        <taxon>Planctomycetota</taxon>
        <taxon>Planctomycetia</taxon>
        <taxon>Pirellulales</taxon>
        <taxon>Pirellulaceae</taxon>
        <taxon>Stieleria</taxon>
    </lineage>
</organism>
<proteinExistence type="predicted"/>
<evidence type="ECO:0000256" key="2">
    <source>
        <dbReference type="SAM" id="Phobius"/>
    </source>
</evidence>
<feature type="compositionally biased region" description="Basic and acidic residues" evidence="1">
    <location>
        <begin position="93"/>
        <end position="108"/>
    </location>
</feature>
<keyword evidence="2" id="KW-0472">Membrane</keyword>
<dbReference type="EMBL" id="SJPN01000004">
    <property type="protein sequence ID" value="TWU02369.1"/>
    <property type="molecule type" value="Genomic_DNA"/>
</dbReference>
<feature type="region of interest" description="Disordered" evidence="1">
    <location>
        <begin position="310"/>
        <end position="334"/>
    </location>
</feature>
<feature type="chain" id="PRO_5022726577" description="Flagellar biosynthesis protein, FliO" evidence="3">
    <location>
        <begin position="28"/>
        <end position="354"/>
    </location>
</feature>
<dbReference type="OrthoDB" id="9948100at2"/>
<feature type="region of interest" description="Disordered" evidence="1">
    <location>
        <begin position="88"/>
        <end position="108"/>
    </location>
</feature>
<feature type="signal peptide" evidence="3">
    <location>
        <begin position="1"/>
        <end position="27"/>
    </location>
</feature>